<dbReference type="AlphaFoldDB" id="A0AAV3Q730"/>
<evidence type="ECO:0000313" key="1">
    <source>
        <dbReference type="EMBL" id="GAA0159221.1"/>
    </source>
</evidence>
<comment type="caution">
    <text evidence="1">The sequence shown here is derived from an EMBL/GenBank/DDBJ whole genome shotgun (WGS) entry which is preliminary data.</text>
</comment>
<gene>
    <name evidence="1" type="ORF">LIER_16049</name>
</gene>
<sequence>MDTDTALLKVDQVGVSRLNASKENSVAQSITPITQRKAAYPLEDDLKHDRCFILCKIHAQNNESGDSFAVLMSESFRGVAFVDHVSFDNVREVVTHG</sequence>
<proteinExistence type="predicted"/>
<dbReference type="Proteomes" id="UP001454036">
    <property type="component" value="Unassembled WGS sequence"/>
</dbReference>
<reference evidence="1 2" key="1">
    <citation type="submission" date="2024-01" db="EMBL/GenBank/DDBJ databases">
        <title>The complete chloroplast genome sequence of Lithospermum erythrorhizon: insights into the phylogenetic relationship among Boraginaceae species and the maternal lineages of purple gromwells.</title>
        <authorList>
            <person name="Okada T."/>
            <person name="Watanabe K."/>
        </authorList>
    </citation>
    <scope>NUCLEOTIDE SEQUENCE [LARGE SCALE GENOMIC DNA]</scope>
</reference>
<keyword evidence="2" id="KW-1185">Reference proteome</keyword>
<dbReference type="EMBL" id="BAABME010003550">
    <property type="protein sequence ID" value="GAA0159221.1"/>
    <property type="molecule type" value="Genomic_DNA"/>
</dbReference>
<protein>
    <submittedName>
        <fullName evidence="1">Uncharacterized protein</fullName>
    </submittedName>
</protein>
<organism evidence="1 2">
    <name type="scientific">Lithospermum erythrorhizon</name>
    <name type="common">Purple gromwell</name>
    <name type="synonym">Lithospermum officinale var. erythrorhizon</name>
    <dbReference type="NCBI Taxonomy" id="34254"/>
    <lineage>
        <taxon>Eukaryota</taxon>
        <taxon>Viridiplantae</taxon>
        <taxon>Streptophyta</taxon>
        <taxon>Embryophyta</taxon>
        <taxon>Tracheophyta</taxon>
        <taxon>Spermatophyta</taxon>
        <taxon>Magnoliopsida</taxon>
        <taxon>eudicotyledons</taxon>
        <taxon>Gunneridae</taxon>
        <taxon>Pentapetalae</taxon>
        <taxon>asterids</taxon>
        <taxon>lamiids</taxon>
        <taxon>Boraginales</taxon>
        <taxon>Boraginaceae</taxon>
        <taxon>Boraginoideae</taxon>
        <taxon>Lithospermeae</taxon>
        <taxon>Lithospermum</taxon>
    </lineage>
</organism>
<accession>A0AAV3Q730</accession>
<evidence type="ECO:0000313" key="2">
    <source>
        <dbReference type="Proteomes" id="UP001454036"/>
    </source>
</evidence>
<name>A0AAV3Q730_LITER</name>